<evidence type="ECO:0000256" key="1">
    <source>
        <dbReference type="SAM" id="MobiDB-lite"/>
    </source>
</evidence>
<accession>A0AAD5QA32</accession>
<proteinExistence type="predicted"/>
<sequence>MPTPNGATTCCERHAAACAWMASAQRLQDELALARYEADKWKEKYLAERERRRSLARTLLDVMDKSSHERVLHVGGGEEADGTRRRRRSSSSRGIDLAESPAANGARSRRSSSSAWTHRERIDSLLSPTLSSFDFDDDDEEEEEEEDDGDDDDDGDKELLSGDAFESATTSTRATGSVGTADEEDKVITLTMKEAEIYMKDMCGEQLGALDITPVDGKSFYEQLQDHLSQVVRSSQYESFLEDFSQTQLFCQYCESVLKPMQSA</sequence>
<gene>
    <name evidence="2" type="ORF">P43SY_000192</name>
</gene>
<comment type="caution">
    <text evidence="2">The sequence shown here is derived from an EMBL/GenBank/DDBJ whole genome shotgun (WGS) entry which is preliminary data.</text>
</comment>
<organism evidence="2 3">
    <name type="scientific">Pythium insidiosum</name>
    <name type="common">Pythiosis disease agent</name>
    <dbReference type="NCBI Taxonomy" id="114742"/>
    <lineage>
        <taxon>Eukaryota</taxon>
        <taxon>Sar</taxon>
        <taxon>Stramenopiles</taxon>
        <taxon>Oomycota</taxon>
        <taxon>Peronosporomycetes</taxon>
        <taxon>Pythiales</taxon>
        <taxon>Pythiaceae</taxon>
        <taxon>Pythium</taxon>
    </lineage>
</organism>
<feature type="compositionally biased region" description="Polar residues" evidence="1">
    <location>
        <begin position="167"/>
        <end position="178"/>
    </location>
</feature>
<reference evidence="2" key="1">
    <citation type="submission" date="2021-12" db="EMBL/GenBank/DDBJ databases">
        <title>Prjna785345.</title>
        <authorList>
            <person name="Rujirawat T."/>
            <person name="Krajaejun T."/>
        </authorList>
    </citation>
    <scope>NUCLEOTIDE SEQUENCE</scope>
    <source>
        <strain evidence="2">Pi057C3</strain>
    </source>
</reference>
<feature type="compositionally biased region" description="Acidic residues" evidence="1">
    <location>
        <begin position="134"/>
        <end position="156"/>
    </location>
</feature>
<evidence type="ECO:0000313" key="2">
    <source>
        <dbReference type="EMBL" id="KAJ0407988.1"/>
    </source>
</evidence>
<keyword evidence="3" id="KW-1185">Reference proteome</keyword>
<feature type="region of interest" description="Disordered" evidence="1">
    <location>
        <begin position="67"/>
        <end position="182"/>
    </location>
</feature>
<protein>
    <submittedName>
        <fullName evidence="2">Uncharacterized protein</fullName>
    </submittedName>
</protein>
<dbReference type="Proteomes" id="UP001209570">
    <property type="component" value="Unassembled WGS sequence"/>
</dbReference>
<dbReference type="AlphaFoldDB" id="A0AAD5QA32"/>
<dbReference type="EMBL" id="JAKCXM010000015">
    <property type="protein sequence ID" value="KAJ0407988.1"/>
    <property type="molecule type" value="Genomic_DNA"/>
</dbReference>
<evidence type="ECO:0000313" key="3">
    <source>
        <dbReference type="Proteomes" id="UP001209570"/>
    </source>
</evidence>
<name>A0AAD5QA32_PYTIN</name>